<gene>
    <name evidence="3" type="ORF">D3227_40160</name>
</gene>
<dbReference type="SUPFAM" id="SSF53092">
    <property type="entry name" value="Creatinase/prolidase N-terminal domain"/>
    <property type="match status" value="1"/>
</dbReference>
<dbReference type="Gene3D" id="3.40.350.10">
    <property type="entry name" value="Creatinase/prolidase N-terminal domain"/>
    <property type="match status" value="1"/>
</dbReference>
<evidence type="ECO:0000313" key="4">
    <source>
        <dbReference type="Proteomes" id="UP000272706"/>
    </source>
</evidence>
<dbReference type="AlphaFoldDB" id="A0A3A5JP98"/>
<dbReference type="RefSeq" id="WP_208646630.1">
    <property type="nucleotide sequence ID" value="NZ_QZWZ01000139.1"/>
</dbReference>
<dbReference type="GO" id="GO:0016787">
    <property type="term" value="F:hydrolase activity"/>
    <property type="evidence" value="ECO:0007669"/>
    <property type="project" value="UniProtKB-KW"/>
</dbReference>
<keyword evidence="3" id="KW-0378">Hydrolase</keyword>
<reference evidence="3 4" key="1">
    <citation type="submission" date="2018-09" db="EMBL/GenBank/DDBJ databases">
        <title>Mesorhizobium carmichaelinearum sp. nov. isolated from Carmichaelinea spp. root nodules in New Zealand.</title>
        <authorList>
            <person name="De Meyer S.E."/>
        </authorList>
    </citation>
    <scope>NUCLEOTIDE SEQUENCE [LARGE SCALE GENOMIC DNA]</scope>
    <source>
        <strain evidence="3 4">ICMP19557</strain>
    </source>
</reference>
<organism evidence="3 4">
    <name type="scientific">Mesorhizobium waimense</name>
    <dbReference type="NCBI Taxonomy" id="1300307"/>
    <lineage>
        <taxon>Bacteria</taxon>
        <taxon>Pseudomonadati</taxon>
        <taxon>Pseudomonadota</taxon>
        <taxon>Alphaproteobacteria</taxon>
        <taxon>Hyphomicrobiales</taxon>
        <taxon>Phyllobacteriaceae</taxon>
        <taxon>Mesorhizobium</taxon>
    </lineage>
</organism>
<feature type="coiled-coil region" evidence="1">
    <location>
        <begin position="3"/>
        <end position="30"/>
    </location>
</feature>
<keyword evidence="1" id="KW-0175">Coiled coil</keyword>
<evidence type="ECO:0000259" key="2">
    <source>
        <dbReference type="Pfam" id="PF01321"/>
    </source>
</evidence>
<evidence type="ECO:0000256" key="1">
    <source>
        <dbReference type="SAM" id="Coils"/>
    </source>
</evidence>
<proteinExistence type="predicted"/>
<dbReference type="Pfam" id="PF01321">
    <property type="entry name" value="Creatinase_N"/>
    <property type="match status" value="1"/>
</dbReference>
<keyword evidence="4" id="KW-1185">Reference proteome</keyword>
<dbReference type="EMBL" id="QZWZ01000139">
    <property type="protein sequence ID" value="RJT20279.1"/>
    <property type="molecule type" value="Genomic_DNA"/>
</dbReference>
<evidence type="ECO:0000313" key="3">
    <source>
        <dbReference type="EMBL" id="RJT20279.1"/>
    </source>
</evidence>
<dbReference type="InterPro" id="IPR029149">
    <property type="entry name" value="Creatin/AminoP/Spt16_N"/>
</dbReference>
<comment type="caution">
    <text evidence="3">The sequence shown here is derived from an EMBL/GenBank/DDBJ whole genome shotgun (WGS) entry which is preliminary data.</text>
</comment>
<name>A0A3A5JP98_9HYPH</name>
<feature type="non-terminal residue" evidence="3">
    <location>
        <position position="60"/>
    </location>
</feature>
<feature type="domain" description="Creatinase N-terminal" evidence="2">
    <location>
        <begin position="16"/>
        <end position="53"/>
    </location>
</feature>
<sequence>MSAEVLRFELSEYKIRLEKARNAMEKAGIDLLIVTDPANMAWLTGYDGNAFYVPQCVVVS</sequence>
<accession>A0A3A5JP98</accession>
<protein>
    <submittedName>
        <fullName evidence="3">Ectoine hydrolase DoeA</fullName>
    </submittedName>
</protein>
<dbReference type="Proteomes" id="UP000272706">
    <property type="component" value="Unassembled WGS sequence"/>
</dbReference>
<dbReference type="InterPro" id="IPR000587">
    <property type="entry name" value="Creatinase_N"/>
</dbReference>